<proteinExistence type="predicted"/>
<keyword evidence="1" id="KW-0812">Transmembrane</keyword>
<protein>
    <submittedName>
        <fullName evidence="2">DUF4359 domain-containing protein</fullName>
    </submittedName>
</protein>
<reference evidence="2 3" key="1">
    <citation type="submission" date="2023-12" db="EMBL/GenBank/DDBJ databases">
        <title>Baltic Sea Cyanobacteria.</title>
        <authorList>
            <person name="Delbaje E."/>
            <person name="Fewer D.P."/>
            <person name="Shishido T.K."/>
        </authorList>
    </citation>
    <scope>NUCLEOTIDE SEQUENCE [LARGE SCALE GENOMIC DNA]</scope>
    <source>
        <strain evidence="2 3">UHCC 0370</strain>
    </source>
</reference>
<keyword evidence="1" id="KW-1133">Transmembrane helix</keyword>
<dbReference type="EMBL" id="JAYGIE010000014">
    <property type="protein sequence ID" value="MEA5476959.1"/>
    <property type="molecule type" value="Genomic_DNA"/>
</dbReference>
<feature type="transmembrane region" description="Helical" evidence="1">
    <location>
        <begin position="7"/>
        <end position="24"/>
    </location>
</feature>
<dbReference type="RefSeq" id="WP_323260276.1">
    <property type="nucleotide sequence ID" value="NZ_JAYGIE010000014.1"/>
</dbReference>
<dbReference type="Proteomes" id="UP001301388">
    <property type="component" value="Unassembled WGS sequence"/>
</dbReference>
<keyword evidence="1" id="KW-0472">Membrane</keyword>
<dbReference type="Pfam" id="PF14271">
    <property type="entry name" value="DUF4359"/>
    <property type="match status" value="1"/>
</dbReference>
<feature type="transmembrane region" description="Helical" evidence="1">
    <location>
        <begin position="119"/>
        <end position="148"/>
    </location>
</feature>
<comment type="caution">
    <text evidence="2">The sequence shown here is derived from an EMBL/GenBank/DDBJ whole genome shotgun (WGS) entry which is preliminary data.</text>
</comment>
<sequence>MKLSKRNVFVGIGSVVLLMLFTNPTRRYYIDTKLEDTHIVETIAESICKQTTRNSSNYSASFECERRINENQSATEQFINNNYKRRNFFILSMHRLDIPQSESGGSSLSVRTGIVYEDIGVLGIFINSGIVSLLGLMIVFTAIAVLIVRFKSMLTRLWSE</sequence>
<name>A0ABU5TFP1_9CYAN</name>
<gene>
    <name evidence="2" type="ORF">VB774_04935</name>
</gene>
<evidence type="ECO:0000313" key="3">
    <source>
        <dbReference type="Proteomes" id="UP001301388"/>
    </source>
</evidence>
<accession>A0ABU5TFP1</accession>
<evidence type="ECO:0000256" key="1">
    <source>
        <dbReference type="SAM" id="Phobius"/>
    </source>
</evidence>
<keyword evidence="3" id="KW-1185">Reference proteome</keyword>
<evidence type="ECO:0000313" key="2">
    <source>
        <dbReference type="EMBL" id="MEA5476959.1"/>
    </source>
</evidence>
<dbReference type="InterPro" id="IPR025578">
    <property type="entry name" value="DUF4359"/>
</dbReference>
<organism evidence="2 3">
    <name type="scientific">Pseudanabaena galeata UHCC 0370</name>
    <dbReference type="NCBI Taxonomy" id="3110310"/>
    <lineage>
        <taxon>Bacteria</taxon>
        <taxon>Bacillati</taxon>
        <taxon>Cyanobacteriota</taxon>
        <taxon>Cyanophyceae</taxon>
        <taxon>Pseudanabaenales</taxon>
        <taxon>Pseudanabaenaceae</taxon>
        <taxon>Pseudanabaena</taxon>
    </lineage>
</organism>